<evidence type="ECO:0000313" key="7">
    <source>
        <dbReference type="EMBL" id="SFV54440.1"/>
    </source>
</evidence>
<keyword evidence="1" id="KW-0813">Transport</keyword>
<dbReference type="InterPro" id="IPR036909">
    <property type="entry name" value="Cyt_c-like_dom_sf"/>
</dbReference>
<proteinExistence type="predicted"/>
<reference evidence="7" key="1">
    <citation type="submission" date="2016-10" db="EMBL/GenBank/DDBJ databases">
        <authorList>
            <person name="de Groot N.N."/>
        </authorList>
    </citation>
    <scope>NUCLEOTIDE SEQUENCE</scope>
</reference>
<organism evidence="7">
    <name type="scientific">hydrothermal vent metagenome</name>
    <dbReference type="NCBI Taxonomy" id="652676"/>
    <lineage>
        <taxon>unclassified sequences</taxon>
        <taxon>metagenomes</taxon>
        <taxon>ecological metagenomes</taxon>
    </lineage>
</organism>
<dbReference type="PANTHER" id="PTHR33751">
    <property type="entry name" value="CBB3-TYPE CYTOCHROME C OXIDASE SUBUNIT FIXP"/>
    <property type="match status" value="1"/>
</dbReference>
<evidence type="ECO:0000256" key="2">
    <source>
        <dbReference type="ARBA" id="ARBA00022617"/>
    </source>
</evidence>
<dbReference type="EMBL" id="FPHK01000011">
    <property type="protein sequence ID" value="SFV54440.1"/>
    <property type="molecule type" value="Genomic_DNA"/>
</dbReference>
<keyword evidence="5" id="KW-0408">Iron</keyword>
<evidence type="ECO:0000259" key="6">
    <source>
        <dbReference type="PROSITE" id="PS51007"/>
    </source>
</evidence>
<dbReference type="SUPFAM" id="SSF46626">
    <property type="entry name" value="Cytochrome c"/>
    <property type="match status" value="2"/>
</dbReference>
<dbReference type="InterPro" id="IPR009056">
    <property type="entry name" value="Cyt_c-like_dom"/>
</dbReference>
<dbReference type="GO" id="GO:0005506">
    <property type="term" value="F:iron ion binding"/>
    <property type="evidence" value="ECO:0007669"/>
    <property type="project" value="InterPro"/>
</dbReference>
<dbReference type="GO" id="GO:0009055">
    <property type="term" value="F:electron transfer activity"/>
    <property type="evidence" value="ECO:0007669"/>
    <property type="project" value="InterPro"/>
</dbReference>
<keyword evidence="2" id="KW-0349">Heme</keyword>
<dbReference type="InterPro" id="IPR002324">
    <property type="entry name" value="Cyt_c_ID"/>
</dbReference>
<dbReference type="Pfam" id="PF00034">
    <property type="entry name" value="Cytochrom_C"/>
    <property type="match status" value="1"/>
</dbReference>
<feature type="domain" description="Cytochrome c" evidence="6">
    <location>
        <begin position="148"/>
        <end position="233"/>
    </location>
</feature>
<protein>
    <submittedName>
        <fullName evidence="7">Thioredoxin</fullName>
    </submittedName>
</protein>
<keyword evidence="4" id="KW-0249">Electron transport</keyword>
<sequence length="240" mass="26555">MKIVSVAVTLLLAFAGCSQNKQASNLDGKKLIEQKCSSCHNLDLPPKTYDHEKAPPMMAVAFHIKGFIKTEDESQRIPKAIAFVKDYVVNPSASKSFCDKESLKTYGVMPSQKGKVTQDELQAIAEYMFSHFTQKNLNEAQMLQNRLNAMPKGERLALQNNCLSCHKVDKKIVGPAFTDVASRKGNSLEVLMHSIKNGSKKKYASSKGAIMPAFKKLSDADVKTIAAWILSLKKSENKED</sequence>
<evidence type="ECO:0000256" key="1">
    <source>
        <dbReference type="ARBA" id="ARBA00022448"/>
    </source>
</evidence>
<dbReference type="InterPro" id="IPR050597">
    <property type="entry name" value="Cytochrome_c_Oxidase_Subunit"/>
</dbReference>
<dbReference type="GO" id="GO:0020037">
    <property type="term" value="F:heme binding"/>
    <property type="evidence" value="ECO:0007669"/>
    <property type="project" value="InterPro"/>
</dbReference>
<evidence type="ECO:0000256" key="4">
    <source>
        <dbReference type="ARBA" id="ARBA00022982"/>
    </source>
</evidence>
<dbReference type="PANTHER" id="PTHR33751:SF1">
    <property type="entry name" value="CBB3-TYPE CYTOCHROME C OXIDASE SUBUNIT FIXP"/>
    <property type="match status" value="1"/>
</dbReference>
<dbReference type="Gene3D" id="1.10.760.10">
    <property type="entry name" value="Cytochrome c-like domain"/>
    <property type="match status" value="2"/>
</dbReference>
<accession>A0A1W1BLJ3</accession>
<dbReference type="PROSITE" id="PS51007">
    <property type="entry name" value="CYTC"/>
    <property type="match status" value="2"/>
</dbReference>
<feature type="domain" description="Cytochrome c" evidence="6">
    <location>
        <begin position="23"/>
        <end position="132"/>
    </location>
</feature>
<dbReference type="PROSITE" id="PS51257">
    <property type="entry name" value="PROKAR_LIPOPROTEIN"/>
    <property type="match status" value="1"/>
</dbReference>
<gene>
    <name evidence="7" type="ORF">MNB_SM-6-738</name>
</gene>
<evidence type="ECO:0000256" key="3">
    <source>
        <dbReference type="ARBA" id="ARBA00022723"/>
    </source>
</evidence>
<keyword evidence="3" id="KW-0479">Metal-binding</keyword>
<evidence type="ECO:0000256" key="5">
    <source>
        <dbReference type="ARBA" id="ARBA00023004"/>
    </source>
</evidence>
<dbReference type="PRINTS" id="PR00606">
    <property type="entry name" value="CYTCHROMECID"/>
</dbReference>
<name>A0A1W1BLJ3_9ZZZZ</name>
<dbReference type="AlphaFoldDB" id="A0A1W1BLJ3"/>